<proteinExistence type="predicted"/>
<reference evidence="2" key="1">
    <citation type="submission" date="2017-05" db="EMBL/GenBank/DDBJ databases">
        <title>The Genome Sequence of Enterococcus sp. 9D6_DIV0238.</title>
        <authorList>
            <consortium name="The Broad Institute Genomics Platform"/>
            <consortium name="The Broad Institute Genomic Center for Infectious Diseases"/>
            <person name="Earl A."/>
            <person name="Manson A."/>
            <person name="Schwartman J."/>
            <person name="Gilmore M."/>
            <person name="Abouelleil A."/>
            <person name="Cao P."/>
            <person name="Chapman S."/>
            <person name="Cusick C."/>
            <person name="Shea T."/>
            <person name="Young S."/>
            <person name="Neafsey D."/>
            <person name="Nusbaum C."/>
            <person name="Birren B."/>
        </authorList>
    </citation>
    <scope>NUCLEOTIDE SEQUENCE [LARGE SCALE GENOMIC DNA]</scope>
    <source>
        <strain evidence="2">9D6_DIV0238</strain>
    </source>
</reference>
<evidence type="ECO:0000313" key="3">
    <source>
        <dbReference type="EMBL" id="WYJ95507.1"/>
    </source>
</evidence>
<sequence>MRKGMENLTEKEKLELVKKVIEEVNKEKSIFINYLNIIVKTARCIGIISLICYVITTIMMILFRRTDAIKEPISFLSNLTAMIALIFFFIVIISYSIKFIVRLKKKEKVLTRLLKNSKTSN</sequence>
<keyword evidence="4" id="KW-1185">Reference proteome</keyword>
<keyword evidence="1" id="KW-1133">Transmembrane helix</keyword>
<dbReference type="Proteomes" id="UP000196151">
    <property type="component" value="Chromosome"/>
</dbReference>
<name>A0A200JCQ4_9ENTE</name>
<accession>A0A200JCQ4</accession>
<reference evidence="3" key="2">
    <citation type="submission" date="2017-05" db="EMBL/GenBank/DDBJ databases">
        <authorList>
            <consortium name="The Broad Institute Genomics Platform"/>
            <consortium name="The Broad Institute Genomic Center for Infectious Diseases"/>
            <person name="Earl A."/>
            <person name="Manson A."/>
            <person name="Schwartman J."/>
            <person name="Gilmore M."/>
            <person name="Abouelleil A."/>
            <person name="Cao P."/>
            <person name="Chapman S."/>
            <person name="Cusick C."/>
            <person name="Shea T."/>
            <person name="Young S."/>
            <person name="Neafsey D."/>
            <person name="Nusbaum C."/>
            <person name="Birren B."/>
        </authorList>
    </citation>
    <scope>NUCLEOTIDE SEQUENCE</scope>
    <source>
        <strain evidence="3">9D6_DIV0238</strain>
    </source>
</reference>
<evidence type="ECO:0000313" key="2">
    <source>
        <dbReference type="EMBL" id="OUZ34992.1"/>
    </source>
</evidence>
<keyword evidence="1" id="KW-0812">Transmembrane</keyword>
<feature type="transmembrane region" description="Helical" evidence="1">
    <location>
        <begin position="44"/>
        <end position="63"/>
    </location>
</feature>
<reference evidence="3" key="3">
    <citation type="submission" date="2024-03" db="EMBL/GenBank/DDBJ databases">
        <title>The Genome Sequence of Enterococcus sp. DIV0238c.</title>
        <authorList>
            <consortium name="The Broad Institute Genomics Platform"/>
            <consortium name="The Broad Institute Microbial Omics Core"/>
            <consortium name="The Broad Institute Genomic Center for Infectious Diseases"/>
            <person name="Earl A."/>
            <person name="Manson A."/>
            <person name="Gilmore M."/>
            <person name="Schwartman J."/>
            <person name="Shea T."/>
            <person name="Abouelleil A."/>
            <person name="Cao P."/>
            <person name="Chapman S."/>
            <person name="Cusick C."/>
            <person name="Young S."/>
            <person name="Neafsey D."/>
            <person name="Nusbaum C."/>
            <person name="Birren B."/>
        </authorList>
    </citation>
    <scope>NUCLEOTIDE SEQUENCE</scope>
    <source>
        <strain evidence="3">9D6_DIV0238</strain>
    </source>
</reference>
<evidence type="ECO:0000256" key="1">
    <source>
        <dbReference type="SAM" id="Phobius"/>
    </source>
</evidence>
<organism evidence="2">
    <name type="scientific">Candidatus Enterococcus dunnyi</name>
    <dbReference type="NCBI Taxonomy" id="1834192"/>
    <lineage>
        <taxon>Bacteria</taxon>
        <taxon>Bacillati</taxon>
        <taxon>Bacillota</taxon>
        <taxon>Bacilli</taxon>
        <taxon>Lactobacillales</taxon>
        <taxon>Enterococcaceae</taxon>
        <taxon>Enterococcus</taxon>
    </lineage>
</organism>
<feature type="transmembrane region" description="Helical" evidence="1">
    <location>
        <begin position="75"/>
        <end position="97"/>
    </location>
</feature>
<dbReference type="EMBL" id="CP147246">
    <property type="protein sequence ID" value="WYJ95507.1"/>
    <property type="molecule type" value="Genomic_DNA"/>
</dbReference>
<protein>
    <submittedName>
        <fullName evidence="2">Uncharacterized protein</fullName>
    </submittedName>
</protein>
<gene>
    <name evidence="2" type="ORF">A5889_000467</name>
    <name evidence="3" type="ORF">A5889_003055</name>
</gene>
<evidence type="ECO:0000313" key="4">
    <source>
        <dbReference type="Proteomes" id="UP000196151"/>
    </source>
</evidence>
<dbReference type="AlphaFoldDB" id="A0A200JCQ4"/>
<keyword evidence="1" id="KW-0472">Membrane</keyword>
<dbReference type="RefSeq" id="WP_087639649.1">
    <property type="nucleotide sequence ID" value="NZ_CP147246.1"/>
</dbReference>
<dbReference type="EMBL" id="NIBQ01000001">
    <property type="protein sequence ID" value="OUZ34992.1"/>
    <property type="molecule type" value="Genomic_DNA"/>
</dbReference>